<protein>
    <recommendedName>
        <fullName evidence="3">Nucleotidyl transferase AbiEii/AbiGii toxin family protein</fullName>
    </recommendedName>
</protein>
<reference evidence="1 2" key="1">
    <citation type="submission" date="2019-09" db="EMBL/GenBank/DDBJ databases">
        <title>NBRP : Genome information of microbial organism related human and environment.</title>
        <authorList>
            <person name="Hattori M."/>
            <person name="Oshima K."/>
            <person name="Inaba H."/>
            <person name="Suda W."/>
            <person name="Sakamoto M."/>
            <person name="Iino T."/>
            <person name="Kitahara M."/>
            <person name="Oshida Y."/>
            <person name="Iida T."/>
            <person name="Kudo T."/>
            <person name="Itoh T."/>
            <person name="Ohkuma M."/>
        </authorList>
    </citation>
    <scope>NUCLEOTIDE SEQUENCE [LARGE SCALE GENOMIC DNA]</scope>
    <source>
        <strain evidence="1 2">Hi-2</strain>
    </source>
</reference>
<gene>
    <name evidence="1" type="ORF">JCM17844_20040</name>
</gene>
<dbReference type="EMBL" id="BKCL01000006">
    <property type="protein sequence ID" value="GEQ98367.1"/>
    <property type="molecule type" value="Genomic_DNA"/>
</dbReference>
<evidence type="ECO:0008006" key="3">
    <source>
        <dbReference type="Google" id="ProtNLM"/>
    </source>
</evidence>
<dbReference type="Proteomes" id="UP000322084">
    <property type="component" value="Unassembled WGS sequence"/>
</dbReference>
<proteinExistence type="predicted"/>
<dbReference type="InterPro" id="IPR014942">
    <property type="entry name" value="AbiEii"/>
</dbReference>
<evidence type="ECO:0000313" key="1">
    <source>
        <dbReference type="EMBL" id="GEQ98367.1"/>
    </source>
</evidence>
<dbReference type="Gene3D" id="3.10.450.620">
    <property type="entry name" value="JHP933, nucleotidyltransferase-like core domain"/>
    <property type="match status" value="1"/>
</dbReference>
<evidence type="ECO:0000313" key="2">
    <source>
        <dbReference type="Proteomes" id="UP000322084"/>
    </source>
</evidence>
<accession>A0A5A7MR17</accession>
<organism evidence="1 2">
    <name type="scientific">Iodidimonas gelatinilytica</name>
    <dbReference type="NCBI Taxonomy" id="1236966"/>
    <lineage>
        <taxon>Bacteria</taxon>
        <taxon>Pseudomonadati</taxon>
        <taxon>Pseudomonadota</taxon>
        <taxon>Alphaproteobacteria</taxon>
        <taxon>Iodidimonadales</taxon>
        <taxon>Iodidimonadaceae</taxon>
        <taxon>Iodidimonas</taxon>
    </lineage>
</organism>
<dbReference type="Pfam" id="PF08843">
    <property type="entry name" value="AbiEii"/>
    <property type="match status" value="1"/>
</dbReference>
<dbReference type="AlphaFoldDB" id="A0A5A7MR17"/>
<comment type="caution">
    <text evidence="1">The sequence shown here is derived from an EMBL/GenBank/DDBJ whole genome shotgun (WGS) entry which is preliminary data.</text>
</comment>
<sequence length="308" mass="34647">MMRERYAAQIRLLVRLIPFVAEETDFALKGGTAINLFYRELPRYSVDIDLIYLPIEDRDKSLGAIASGLERLAKKIEKSVAGARATIVSGGGNQETRIIAQTPDAQVKIEVSPVMRGTLFPPKPMMVHESVEEAFGFAEMFVIDFEELFAGKIIAALDRSHPRDLFDVHHLLHGEGISDALFQVTLIYLISSNRPIHELLDPGQIDLDDIYAREFEGMTAKPLPLETLYEARDRLVSELRRKLTGDAAAFLEGVHNCEPDFDLIGLPQAAHLPAVRWKLLNLKKFKVNDPERHAEQFKALKELFSSAQ</sequence>
<name>A0A5A7MR17_9PROT</name>